<dbReference type="EMBL" id="JPOS01000038">
    <property type="protein sequence ID" value="KGE87330.1"/>
    <property type="molecule type" value="Genomic_DNA"/>
</dbReference>
<dbReference type="NCBIfam" id="TIGR01784">
    <property type="entry name" value="T_den_put_tspse"/>
    <property type="match status" value="1"/>
</dbReference>
<sequence>MRYLDPKNDLTFKKVFGEHPHLLRSFLNALLPLAEGQQIEHIEYIPAELVPNIPLLKNSIVDVRCTDNRGRQFIVEMQMLWTDSFKNRILFNASKAYVKQLDRGHEYKGLKPVYALSLVNEDFEPNTGQYYHHYAIVHTEYPEKRIDGLQFVFVELPKFKAQNLTEKKLQILWLRYLTEIEDGTEQLPADLLEIPEVREAMEYLQESAFTREELATYDKYWDSISSERTLIEDAYSEGEEKGEEKKALSIARSMKAKGFDTPTIAELTGLSPELIERL</sequence>
<dbReference type="PANTHER" id="PTHR41317:SF1">
    <property type="entry name" value="PD-(D_E)XK NUCLEASE FAMILY TRANSPOSASE"/>
    <property type="match status" value="1"/>
</dbReference>
<protein>
    <recommendedName>
        <fullName evidence="3">Transposase</fullName>
    </recommendedName>
</protein>
<evidence type="ECO:0008006" key="3">
    <source>
        <dbReference type="Google" id="ProtNLM"/>
    </source>
</evidence>
<dbReference type="AlphaFoldDB" id="A0A098S5H6"/>
<dbReference type="OrthoDB" id="935030at2"/>
<dbReference type="RefSeq" id="WP_044223036.1">
    <property type="nucleotide sequence ID" value="NZ_JBKAGJ010000009.1"/>
</dbReference>
<dbReference type="InterPro" id="IPR010106">
    <property type="entry name" value="RpnA"/>
</dbReference>
<organism evidence="1 2">
    <name type="scientific">Phaeodactylibacter xiamenensis</name>
    <dbReference type="NCBI Taxonomy" id="1524460"/>
    <lineage>
        <taxon>Bacteria</taxon>
        <taxon>Pseudomonadati</taxon>
        <taxon>Bacteroidota</taxon>
        <taxon>Saprospiria</taxon>
        <taxon>Saprospirales</taxon>
        <taxon>Haliscomenobacteraceae</taxon>
        <taxon>Phaeodactylibacter</taxon>
    </lineage>
</organism>
<dbReference type="STRING" id="1524460.IX84_17040"/>
<reference evidence="1 2" key="1">
    <citation type="journal article" date="2014" name="Int. J. Syst. Evol. Microbiol.">
        <title>Phaeodactylibacter xiamenensis gen. nov., sp. nov., a member of the family Saprospiraceae isolated from the marine alga Phaeodactylum tricornutum.</title>
        <authorList>
            <person name="Chen Z.Jr."/>
            <person name="Lei X."/>
            <person name="Lai Q."/>
            <person name="Li Y."/>
            <person name="Zhang B."/>
            <person name="Zhang J."/>
            <person name="Zhang H."/>
            <person name="Yang L."/>
            <person name="Zheng W."/>
            <person name="Tian Y."/>
            <person name="Yu Z."/>
            <person name="Xu H.Jr."/>
            <person name="Zheng T."/>
        </authorList>
    </citation>
    <scope>NUCLEOTIDE SEQUENCE [LARGE SCALE GENOMIC DNA]</scope>
    <source>
        <strain evidence="1 2">KD52</strain>
    </source>
</reference>
<name>A0A098S5H6_9BACT</name>
<evidence type="ECO:0000313" key="1">
    <source>
        <dbReference type="EMBL" id="KGE87330.1"/>
    </source>
</evidence>
<dbReference type="Pfam" id="PF12784">
    <property type="entry name" value="PDDEXK_2"/>
    <property type="match status" value="1"/>
</dbReference>
<dbReference type="PANTHER" id="PTHR41317">
    <property type="entry name" value="PD-(D_E)XK NUCLEASE FAMILY TRANSPOSASE"/>
    <property type="match status" value="1"/>
</dbReference>
<evidence type="ECO:0000313" key="2">
    <source>
        <dbReference type="Proteomes" id="UP000029736"/>
    </source>
</evidence>
<keyword evidence="2" id="KW-1185">Reference proteome</keyword>
<dbReference type="Proteomes" id="UP000029736">
    <property type="component" value="Unassembled WGS sequence"/>
</dbReference>
<proteinExistence type="predicted"/>
<comment type="caution">
    <text evidence="1">The sequence shown here is derived from an EMBL/GenBank/DDBJ whole genome shotgun (WGS) entry which is preliminary data.</text>
</comment>
<gene>
    <name evidence="1" type="ORF">IX84_17040</name>
</gene>
<accession>A0A098S5H6</accession>